<keyword evidence="2" id="KW-1185">Reference proteome</keyword>
<dbReference type="KEGG" id="kbs:EPA93_05955"/>
<dbReference type="Proteomes" id="UP000290365">
    <property type="component" value="Chromosome"/>
</dbReference>
<name>A0A4V0YYA8_KTERU</name>
<reference evidence="1 2" key="1">
    <citation type="submission" date="2019-01" db="EMBL/GenBank/DDBJ databases">
        <title>Ktedonosporobacter rubrisoli SCAWS-G2.</title>
        <authorList>
            <person name="Huang Y."/>
            <person name="Yan B."/>
        </authorList>
    </citation>
    <scope>NUCLEOTIDE SEQUENCE [LARGE SCALE GENOMIC DNA]</scope>
    <source>
        <strain evidence="1 2">SCAWS-G2</strain>
    </source>
</reference>
<gene>
    <name evidence="1" type="ORF">EPA93_05955</name>
</gene>
<proteinExistence type="predicted"/>
<dbReference type="RefSeq" id="WP_129886169.1">
    <property type="nucleotide sequence ID" value="NZ_CP035758.1"/>
</dbReference>
<accession>A0A4V0YYA8</accession>
<protein>
    <submittedName>
        <fullName evidence="1">Uncharacterized protein</fullName>
    </submittedName>
</protein>
<dbReference type="AlphaFoldDB" id="A0A4V0YYA8"/>
<evidence type="ECO:0000313" key="1">
    <source>
        <dbReference type="EMBL" id="QBD75571.1"/>
    </source>
</evidence>
<dbReference type="EMBL" id="CP035758">
    <property type="protein sequence ID" value="QBD75571.1"/>
    <property type="molecule type" value="Genomic_DNA"/>
</dbReference>
<sequence>MAEIVFGSPVLERTPELVDEFELDVRITSPEDGRTPIPGLSGSDCTLCASCYTDCNMCNTNDTWCGC</sequence>
<evidence type="ECO:0000313" key="2">
    <source>
        <dbReference type="Proteomes" id="UP000290365"/>
    </source>
</evidence>
<organism evidence="1 2">
    <name type="scientific">Ktedonosporobacter rubrisoli</name>
    <dbReference type="NCBI Taxonomy" id="2509675"/>
    <lineage>
        <taxon>Bacteria</taxon>
        <taxon>Bacillati</taxon>
        <taxon>Chloroflexota</taxon>
        <taxon>Ktedonobacteria</taxon>
        <taxon>Ktedonobacterales</taxon>
        <taxon>Ktedonosporobacteraceae</taxon>
        <taxon>Ktedonosporobacter</taxon>
    </lineage>
</organism>